<dbReference type="PANTHER" id="PTHR30136">
    <property type="entry name" value="HELIX-TURN-HELIX TRANSCRIPTIONAL REGULATOR, ICLR FAMILY"/>
    <property type="match status" value="1"/>
</dbReference>
<dbReference type="EMBL" id="QLLL01000006">
    <property type="protein sequence ID" value="RAJ02426.1"/>
    <property type="molecule type" value="Genomic_DNA"/>
</dbReference>
<dbReference type="InterPro" id="IPR050707">
    <property type="entry name" value="HTH_MetabolicPath_Reg"/>
</dbReference>
<dbReference type="PANTHER" id="PTHR30136:SF35">
    <property type="entry name" value="HTH-TYPE TRANSCRIPTIONAL REGULATOR RV1719"/>
    <property type="match status" value="1"/>
</dbReference>
<dbReference type="Proteomes" id="UP000249547">
    <property type="component" value="Unassembled WGS sequence"/>
</dbReference>
<comment type="caution">
    <text evidence="6">The sequence shown here is derived from an EMBL/GenBank/DDBJ whole genome shotgun (WGS) entry which is preliminary data.</text>
</comment>
<dbReference type="InterPro" id="IPR029016">
    <property type="entry name" value="GAF-like_dom_sf"/>
</dbReference>
<dbReference type="SUPFAM" id="SSF46785">
    <property type="entry name" value="Winged helix' DNA-binding domain"/>
    <property type="match status" value="1"/>
</dbReference>
<sequence>MIQSVQRAFEIVEYIAQNGNMVRLSDIADAMGLQRTTVHNILDTLKDLGYVEQDEMTPRYKVTNKLQCLYSPAISLPILKKELKPVLENITQTTKETSHLAVQMGAYFRYELKCEPERAVRISLDLAKEYEMTNTAIGKVFLAYSDHLQSQTLKNLSPAKANALRKEIAEIRKQGYALDIEQFEPDLHCIAVPFFYQKRVVAVIGVSGPAYRFQDKAMKKAYQSLKAMLAPVCEKLKGSHPS</sequence>
<proteinExistence type="predicted"/>
<dbReference type="RefSeq" id="WP_111598868.1">
    <property type="nucleotide sequence ID" value="NZ_QLLL01000006.1"/>
</dbReference>
<dbReference type="InterPro" id="IPR036388">
    <property type="entry name" value="WH-like_DNA-bd_sf"/>
</dbReference>
<evidence type="ECO:0000256" key="3">
    <source>
        <dbReference type="ARBA" id="ARBA00023163"/>
    </source>
</evidence>
<dbReference type="Gene3D" id="1.10.10.10">
    <property type="entry name" value="Winged helix-like DNA-binding domain superfamily/Winged helix DNA-binding domain"/>
    <property type="match status" value="1"/>
</dbReference>
<evidence type="ECO:0000313" key="6">
    <source>
        <dbReference type="EMBL" id="RAJ02426.1"/>
    </source>
</evidence>
<evidence type="ECO:0000256" key="1">
    <source>
        <dbReference type="ARBA" id="ARBA00023015"/>
    </source>
</evidence>
<dbReference type="PROSITE" id="PS51078">
    <property type="entry name" value="ICLR_ED"/>
    <property type="match status" value="1"/>
</dbReference>
<keyword evidence="1" id="KW-0805">Transcription regulation</keyword>
<organism evidence="6 7">
    <name type="scientific">Chitinophaga skermanii</name>
    <dbReference type="NCBI Taxonomy" id="331697"/>
    <lineage>
        <taxon>Bacteria</taxon>
        <taxon>Pseudomonadati</taxon>
        <taxon>Bacteroidota</taxon>
        <taxon>Chitinophagia</taxon>
        <taxon>Chitinophagales</taxon>
        <taxon>Chitinophagaceae</taxon>
        <taxon>Chitinophaga</taxon>
    </lineage>
</organism>
<dbReference type="InterPro" id="IPR005471">
    <property type="entry name" value="Tscrpt_reg_IclR_N"/>
</dbReference>
<dbReference type="OrthoDB" id="940174at2"/>
<dbReference type="InterPro" id="IPR014757">
    <property type="entry name" value="Tscrpt_reg_IclR_C"/>
</dbReference>
<reference evidence="6 7" key="1">
    <citation type="submission" date="2018-06" db="EMBL/GenBank/DDBJ databases">
        <title>Genomic Encyclopedia of Archaeal and Bacterial Type Strains, Phase II (KMG-II): from individual species to whole genera.</title>
        <authorList>
            <person name="Goeker M."/>
        </authorList>
    </citation>
    <scope>NUCLEOTIDE SEQUENCE [LARGE SCALE GENOMIC DNA]</scope>
    <source>
        <strain evidence="6 7">DSM 23857</strain>
    </source>
</reference>
<feature type="domain" description="IclR-ED" evidence="5">
    <location>
        <begin position="65"/>
        <end position="238"/>
    </location>
</feature>
<dbReference type="Pfam" id="PF09339">
    <property type="entry name" value="HTH_IclR"/>
    <property type="match status" value="1"/>
</dbReference>
<dbReference type="AlphaFoldDB" id="A0A327QCR0"/>
<evidence type="ECO:0000256" key="2">
    <source>
        <dbReference type="ARBA" id="ARBA00023125"/>
    </source>
</evidence>
<evidence type="ECO:0000313" key="7">
    <source>
        <dbReference type="Proteomes" id="UP000249547"/>
    </source>
</evidence>
<dbReference type="GO" id="GO:0045892">
    <property type="term" value="P:negative regulation of DNA-templated transcription"/>
    <property type="evidence" value="ECO:0007669"/>
    <property type="project" value="TreeGrafter"/>
</dbReference>
<dbReference type="FunFam" id="1.10.10.10:FF:000056">
    <property type="entry name" value="IclR family transcriptional regulator"/>
    <property type="match status" value="1"/>
</dbReference>
<dbReference type="Pfam" id="PF01614">
    <property type="entry name" value="IclR_C"/>
    <property type="match status" value="1"/>
</dbReference>
<keyword evidence="2" id="KW-0238">DNA-binding</keyword>
<gene>
    <name evidence="6" type="ORF">LX64_03441</name>
</gene>
<keyword evidence="7" id="KW-1185">Reference proteome</keyword>
<accession>A0A327QCR0</accession>
<dbReference type="SUPFAM" id="SSF55781">
    <property type="entry name" value="GAF domain-like"/>
    <property type="match status" value="1"/>
</dbReference>
<name>A0A327QCR0_9BACT</name>
<keyword evidence="3" id="KW-0804">Transcription</keyword>
<dbReference type="PROSITE" id="PS51077">
    <property type="entry name" value="HTH_ICLR"/>
    <property type="match status" value="1"/>
</dbReference>
<evidence type="ECO:0000259" key="5">
    <source>
        <dbReference type="PROSITE" id="PS51078"/>
    </source>
</evidence>
<evidence type="ECO:0000259" key="4">
    <source>
        <dbReference type="PROSITE" id="PS51077"/>
    </source>
</evidence>
<feature type="domain" description="HTH iclR-type" evidence="4">
    <location>
        <begin position="2"/>
        <end position="64"/>
    </location>
</feature>
<dbReference type="SMART" id="SM00346">
    <property type="entry name" value="HTH_ICLR"/>
    <property type="match status" value="1"/>
</dbReference>
<dbReference type="Gene3D" id="3.30.450.40">
    <property type="match status" value="1"/>
</dbReference>
<protein>
    <submittedName>
        <fullName evidence="6">IclR family transcriptional regulator</fullName>
    </submittedName>
</protein>
<dbReference type="GO" id="GO:0003700">
    <property type="term" value="F:DNA-binding transcription factor activity"/>
    <property type="evidence" value="ECO:0007669"/>
    <property type="project" value="TreeGrafter"/>
</dbReference>
<dbReference type="InterPro" id="IPR036390">
    <property type="entry name" value="WH_DNA-bd_sf"/>
</dbReference>
<dbReference type="GO" id="GO:0003677">
    <property type="term" value="F:DNA binding"/>
    <property type="evidence" value="ECO:0007669"/>
    <property type="project" value="UniProtKB-KW"/>
</dbReference>